<name>A0A9D2SJ05_9FIRM</name>
<dbReference type="AlphaFoldDB" id="A0A9D2SJ05"/>
<dbReference type="Pfam" id="PF08902">
    <property type="entry name" value="DUF1848"/>
    <property type="match status" value="1"/>
</dbReference>
<dbReference type="EMBL" id="DWWT01000067">
    <property type="protein sequence ID" value="HJC06984.1"/>
    <property type="molecule type" value="Genomic_DNA"/>
</dbReference>
<gene>
    <name evidence="1" type="ORF">H9704_12700</name>
</gene>
<comment type="caution">
    <text evidence="1">The sequence shown here is derived from an EMBL/GenBank/DDBJ whole genome shotgun (WGS) entry which is preliminary data.</text>
</comment>
<evidence type="ECO:0000313" key="1">
    <source>
        <dbReference type="EMBL" id="HJC06984.1"/>
    </source>
</evidence>
<proteinExistence type="predicted"/>
<dbReference type="InterPro" id="IPR014998">
    <property type="entry name" value="DUF1848"/>
</dbReference>
<evidence type="ECO:0000313" key="2">
    <source>
        <dbReference type="Proteomes" id="UP000823910"/>
    </source>
</evidence>
<reference evidence="1" key="1">
    <citation type="journal article" date="2021" name="PeerJ">
        <title>Extensive microbial diversity within the chicken gut microbiome revealed by metagenomics and culture.</title>
        <authorList>
            <person name="Gilroy R."/>
            <person name="Ravi A."/>
            <person name="Getino M."/>
            <person name="Pursley I."/>
            <person name="Horton D.L."/>
            <person name="Alikhan N.F."/>
            <person name="Baker D."/>
            <person name="Gharbi K."/>
            <person name="Hall N."/>
            <person name="Watson M."/>
            <person name="Adriaenssens E.M."/>
            <person name="Foster-Nyarko E."/>
            <person name="Jarju S."/>
            <person name="Secka A."/>
            <person name="Antonio M."/>
            <person name="Oren A."/>
            <person name="Chaudhuri R.R."/>
            <person name="La Ragione R."/>
            <person name="Hildebrand F."/>
            <person name="Pallen M.J."/>
        </authorList>
    </citation>
    <scope>NUCLEOTIDE SEQUENCE</scope>
    <source>
        <strain evidence="1">CHK180-15479</strain>
    </source>
</reference>
<dbReference type="Proteomes" id="UP000823910">
    <property type="component" value="Unassembled WGS sequence"/>
</dbReference>
<accession>A0A9D2SJ05</accession>
<organism evidence="1 2">
    <name type="scientific">Candidatus Enterocloster excrementipullorum</name>
    <dbReference type="NCBI Taxonomy" id="2838559"/>
    <lineage>
        <taxon>Bacteria</taxon>
        <taxon>Bacillati</taxon>
        <taxon>Bacillota</taxon>
        <taxon>Clostridia</taxon>
        <taxon>Lachnospirales</taxon>
        <taxon>Lachnospiraceae</taxon>
        <taxon>Enterocloster</taxon>
    </lineage>
</organism>
<sequence>MTIVSASRRTDIPNYFGDWFFNRLEAGFACVQNPMNPRQVRRVSLALEDVDGIVFWTKNPAGMLGRLDRLADFAYYFQFTLTGYGRDVEPFLPDKKEALIPAFRELARQARADRVIWRYDPILVNARYTPEYHRKAFCAIADRTLGCTKKVVISFVDWYGRNKKALEGLGIRQEEGPSQARQGVAAELYDLAGDLASEAKKRGLVIETCSEAADLSALGIGRGCCVDKNLLERLGGRPIKAGKDRNQREACGCAQSVDIGAYHTCPTGCRYCYANGSRERVRKNMGNCDVKSAFLLERV</sequence>
<protein>
    <submittedName>
        <fullName evidence="1">DUF1848 domain-containing protein</fullName>
    </submittedName>
</protein>
<reference evidence="1" key="2">
    <citation type="submission" date="2021-04" db="EMBL/GenBank/DDBJ databases">
        <authorList>
            <person name="Gilroy R."/>
        </authorList>
    </citation>
    <scope>NUCLEOTIDE SEQUENCE</scope>
    <source>
        <strain evidence="1">CHK180-15479</strain>
    </source>
</reference>